<dbReference type="Proteomes" id="UP001372338">
    <property type="component" value="Unassembled WGS sequence"/>
</dbReference>
<evidence type="ECO:0000256" key="1">
    <source>
        <dbReference type="SAM" id="MobiDB-lite"/>
    </source>
</evidence>
<evidence type="ECO:0000313" key="3">
    <source>
        <dbReference type="Proteomes" id="UP001372338"/>
    </source>
</evidence>
<dbReference type="AlphaFoldDB" id="A0AAN9FJ22"/>
<reference evidence="2 3" key="1">
    <citation type="submission" date="2024-01" db="EMBL/GenBank/DDBJ databases">
        <title>The genomes of 5 underutilized Papilionoideae crops provide insights into root nodulation and disease resistanc.</title>
        <authorList>
            <person name="Yuan L."/>
        </authorList>
    </citation>
    <scope>NUCLEOTIDE SEQUENCE [LARGE SCALE GENOMIC DNA]</scope>
    <source>
        <strain evidence="2">ZHUSHIDOU_FW_LH</strain>
        <tissue evidence="2">Leaf</tissue>
    </source>
</reference>
<dbReference type="EMBL" id="JAYWIO010000003">
    <property type="protein sequence ID" value="KAK7273853.1"/>
    <property type="molecule type" value="Genomic_DNA"/>
</dbReference>
<feature type="region of interest" description="Disordered" evidence="1">
    <location>
        <begin position="54"/>
        <end position="101"/>
    </location>
</feature>
<proteinExistence type="predicted"/>
<evidence type="ECO:0000313" key="2">
    <source>
        <dbReference type="EMBL" id="KAK7273853.1"/>
    </source>
</evidence>
<protein>
    <submittedName>
        <fullName evidence="2">Uncharacterized protein</fullName>
    </submittedName>
</protein>
<comment type="caution">
    <text evidence="2">The sequence shown here is derived from an EMBL/GenBank/DDBJ whole genome shotgun (WGS) entry which is preliminary data.</text>
</comment>
<feature type="compositionally biased region" description="Basic and acidic residues" evidence="1">
    <location>
        <begin position="64"/>
        <end position="91"/>
    </location>
</feature>
<sequence>MNGRMEDTWWIHMEALDNSCDIVSFIVGQVVNTIYVSKVKEEREQTRWNLMAECEQPGGGIRTDPAEERCGTRKDSTEETRTDPEERQQTRRKEKRPNVVV</sequence>
<keyword evidence="3" id="KW-1185">Reference proteome</keyword>
<name>A0AAN9FJ22_CROPI</name>
<organism evidence="2 3">
    <name type="scientific">Crotalaria pallida</name>
    <name type="common">Smooth rattlebox</name>
    <name type="synonym">Crotalaria striata</name>
    <dbReference type="NCBI Taxonomy" id="3830"/>
    <lineage>
        <taxon>Eukaryota</taxon>
        <taxon>Viridiplantae</taxon>
        <taxon>Streptophyta</taxon>
        <taxon>Embryophyta</taxon>
        <taxon>Tracheophyta</taxon>
        <taxon>Spermatophyta</taxon>
        <taxon>Magnoliopsida</taxon>
        <taxon>eudicotyledons</taxon>
        <taxon>Gunneridae</taxon>
        <taxon>Pentapetalae</taxon>
        <taxon>rosids</taxon>
        <taxon>fabids</taxon>
        <taxon>Fabales</taxon>
        <taxon>Fabaceae</taxon>
        <taxon>Papilionoideae</taxon>
        <taxon>50 kb inversion clade</taxon>
        <taxon>genistoids sensu lato</taxon>
        <taxon>core genistoids</taxon>
        <taxon>Crotalarieae</taxon>
        <taxon>Crotalaria</taxon>
    </lineage>
</organism>
<gene>
    <name evidence="2" type="ORF">RIF29_14917</name>
</gene>
<accession>A0AAN9FJ22</accession>